<evidence type="ECO:0000259" key="1">
    <source>
        <dbReference type="Pfam" id="PF05118"/>
    </source>
</evidence>
<evidence type="ECO:0000313" key="2">
    <source>
        <dbReference type="EMBL" id="SVA62592.1"/>
    </source>
</evidence>
<accession>A0A381XDK8</accession>
<sequence>MDIEETLKDLGPVEIARLREAVIGLKPADWSAQRIRQNEYEVHRQTESVVLVFTDGSGWPQLEVKKEQGWDLLAKTAVPVMHDILAAHYPAGGTIIRSMVAKLPAGNIIKPHVDRHPSFHAGHRIHVPVTTNPRVRFMIDGRPHQLAVGRAYEVNNQKNHSVMNKGTEDRITFIFDYLPPEVVTRRPPDPQDEH</sequence>
<dbReference type="EMBL" id="UINC01014723">
    <property type="protein sequence ID" value="SVA62592.1"/>
    <property type="molecule type" value="Genomic_DNA"/>
</dbReference>
<proteinExistence type="predicted"/>
<gene>
    <name evidence="2" type="ORF">METZ01_LOCUS115446</name>
</gene>
<dbReference type="Gene3D" id="2.60.120.330">
    <property type="entry name" value="B-lactam Antibiotic, Isopenicillin N Synthase, Chain"/>
    <property type="match status" value="1"/>
</dbReference>
<dbReference type="AlphaFoldDB" id="A0A381XDK8"/>
<reference evidence="2" key="1">
    <citation type="submission" date="2018-05" db="EMBL/GenBank/DDBJ databases">
        <authorList>
            <person name="Lanie J.A."/>
            <person name="Ng W.-L."/>
            <person name="Kazmierczak K.M."/>
            <person name="Andrzejewski T.M."/>
            <person name="Davidsen T.M."/>
            <person name="Wayne K.J."/>
            <person name="Tettelin H."/>
            <person name="Glass J.I."/>
            <person name="Rusch D."/>
            <person name="Podicherti R."/>
            <person name="Tsui H.-C.T."/>
            <person name="Winkler M.E."/>
        </authorList>
    </citation>
    <scope>NUCLEOTIDE SEQUENCE</scope>
</reference>
<dbReference type="InterPro" id="IPR007803">
    <property type="entry name" value="Asp/Arg/Pro-Hydrxlase"/>
</dbReference>
<name>A0A381XDK8_9ZZZZ</name>
<dbReference type="SUPFAM" id="SSF51197">
    <property type="entry name" value="Clavaminate synthase-like"/>
    <property type="match status" value="1"/>
</dbReference>
<dbReference type="Pfam" id="PF05118">
    <property type="entry name" value="Asp_Arg_Hydrox"/>
    <property type="match status" value="1"/>
</dbReference>
<feature type="domain" description="Aspartyl/asparaginy/proline hydroxylase" evidence="1">
    <location>
        <begin position="34"/>
        <end position="178"/>
    </location>
</feature>
<protein>
    <recommendedName>
        <fullName evidence="1">Aspartyl/asparaginy/proline hydroxylase domain-containing protein</fullName>
    </recommendedName>
</protein>
<organism evidence="2">
    <name type="scientific">marine metagenome</name>
    <dbReference type="NCBI Taxonomy" id="408172"/>
    <lineage>
        <taxon>unclassified sequences</taxon>
        <taxon>metagenomes</taxon>
        <taxon>ecological metagenomes</taxon>
    </lineage>
</organism>
<dbReference type="InterPro" id="IPR027443">
    <property type="entry name" value="IPNS-like_sf"/>
</dbReference>